<evidence type="ECO:0000313" key="1">
    <source>
        <dbReference type="EMBL" id="MBW4660089.1"/>
    </source>
</evidence>
<reference evidence="1" key="2">
    <citation type="journal article" date="2022" name="Microbiol. Resour. Announc.">
        <title>Metagenome Sequencing to Explore Phylogenomics of Terrestrial Cyanobacteria.</title>
        <authorList>
            <person name="Ward R.D."/>
            <person name="Stajich J.E."/>
            <person name="Johansen J.R."/>
            <person name="Huntemann M."/>
            <person name="Clum A."/>
            <person name="Foster B."/>
            <person name="Foster B."/>
            <person name="Roux S."/>
            <person name="Palaniappan K."/>
            <person name="Varghese N."/>
            <person name="Mukherjee S."/>
            <person name="Reddy T.B.K."/>
            <person name="Daum C."/>
            <person name="Copeland A."/>
            <person name="Chen I.A."/>
            <person name="Ivanova N.N."/>
            <person name="Kyrpides N.C."/>
            <person name="Shapiro N."/>
            <person name="Eloe-Fadrosh E.A."/>
            <person name="Pietrasiak N."/>
        </authorList>
    </citation>
    <scope>NUCLEOTIDE SEQUENCE</scope>
    <source>
        <strain evidence="1">UHER 2000/2452</strain>
    </source>
</reference>
<name>A0A951QCL1_9CYAN</name>
<accession>A0A951QCL1</accession>
<dbReference type="EMBL" id="JAHHHD010000017">
    <property type="protein sequence ID" value="MBW4660089.1"/>
    <property type="molecule type" value="Genomic_DNA"/>
</dbReference>
<gene>
    <name evidence="1" type="ORF">KME15_15545</name>
</gene>
<reference evidence="1" key="1">
    <citation type="submission" date="2021-05" db="EMBL/GenBank/DDBJ databases">
        <authorList>
            <person name="Pietrasiak N."/>
            <person name="Ward R."/>
            <person name="Stajich J.E."/>
            <person name="Kurbessoian T."/>
        </authorList>
    </citation>
    <scope>NUCLEOTIDE SEQUENCE</scope>
    <source>
        <strain evidence="1">UHER 2000/2452</strain>
    </source>
</reference>
<keyword evidence="1" id="KW-0540">Nuclease</keyword>
<dbReference type="GO" id="GO:0004519">
    <property type="term" value="F:endonuclease activity"/>
    <property type="evidence" value="ECO:0007669"/>
    <property type="project" value="UniProtKB-KW"/>
</dbReference>
<comment type="caution">
    <text evidence="1">The sequence shown here is derived from an EMBL/GenBank/DDBJ whole genome shotgun (WGS) entry which is preliminary data.</text>
</comment>
<keyword evidence="1" id="KW-0378">Hydrolase</keyword>
<sequence length="206" mass="23460">MVQTLQASTIDLQDLISNFNLQAIEDLDFFREWQDDLSAITDLEKQSLDKIRKGYWNLINHPPLREKAIQISVLGPLLFLADFYLPPFHIQAEKAIEITAEDKGVVIRGQIDIWLLKEQFWALVIESKEAAFSIEPALAQLLAYMLASPQVDKPCFGLIASGGSFCFVKLVQGEINRYAISRIFEIRNPGNDLYDVFKSLKRISQV</sequence>
<dbReference type="AlphaFoldDB" id="A0A951QCL1"/>
<dbReference type="Proteomes" id="UP000757435">
    <property type="component" value="Unassembled WGS sequence"/>
</dbReference>
<evidence type="ECO:0000313" key="2">
    <source>
        <dbReference type="Proteomes" id="UP000757435"/>
    </source>
</evidence>
<protein>
    <submittedName>
        <fullName evidence="1">Restriction endonuclease subunit R</fullName>
    </submittedName>
</protein>
<proteinExistence type="predicted"/>
<organism evidence="1 2">
    <name type="scientific">Drouetiella hepatica Uher 2000/2452</name>
    <dbReference type="NCBI Taxonomy" id="904376"/>
    <lineage>
        <taxon>Bacteria</taxon>
        <taxon>Bacillati</taxon>
        <taxon>Cyanobacteriota</taxon>
        <taxon>Cyanophyceae</taxon>
        <taxon>Oculatellales</taxon>
        <taxon>Oculatellaceae</taxon>
        <taxon>Drouetiella</taxon>
    </lineage>
</organism>
<keyword evidence="1" id="KW-0255">Endonuclease</keyword>